<dbReference type="AlphaFoldDB" id="A0A0B7BVR2"/>
<dbReference type="EMBL" id="HACG01049385">
    <property type="protein sequence ID" value="CEK96250.1"/>
    <property type="molecule type" value="Transcribed_RNA"/>
</dbReference>
<sequence>MGSRKGCFQIHEHNMKSVNECNLTSTTNNRIISSQVNVQWDRAGQRQMEQEIMS</sequence>
<protein>
    <submittedName>
        <fullName evidence="1">Uncharacterized protein</fullName>
    </submittedName>
</protein>
<accession>A0A0B7BVR2</accession>
<organism evidence="1">
    <name type="scientific">Arion vulgaris</name>
    <dbReference type="NCBI Taxonomy" id="1028688"/>
    <lineage>
        <taxon>Eukaryota</taxon>
        <taxon>Metazoa</taxon>
        <taxon>Spiralia</taxon>
        <taxon>Lophotrochozoa</taxon>
        <taxon>Mollusca</taxon>
        <taxon>Gastropoda</taxon>
        <taxon>Heterobranchia</taxon>
        <taxon>Euthyneura</taxon>
        <taxon>Panpulmonata</taxon>
        <taxon>Eupulmonata</taxon>
        <taxon>Stylommatophora</taxon>
        <taxon>Helicina</taxon>
        <taxon>Arionoidea</taxon>
        <taxon>Arionidae</taxon>
        <taxon>Arion</taxon>
    </lineage>
</organism>
<feature type="non-terminal residue" evidence="1">
    <location>
        <position position="54"/>
    </location>
</feature>
<reference evidence="1" key="1">
    <citation type="submission" date="2014-12" db="EMBL/GenBank/DDBJ databases">
        <title>Insight into the proteome of Arion vulgaris.</title>
        <authorList>
            <person name="Aradska J."/>
            <person name="Bulat T."/>
            <person name="Smidak R."/>
            <person name="Sarate P."/>
            <person name="Gangsoo J."/>
            <person name="Sialana F."/>
            <person name="Bilban M."/>
            <person name="Lubec G."/>
        </authorList>
    </citation>
    <scope>NUCLEOTIDE SEQUENCE</scope>
    <source>
        <tissue evidence="1">Skin</tissue>
    </source>
</reference>
<gene>
    <name evidence="1" type="primary">ORF211172</name>
</gene>
<proteinExistence type="predicted"/>
<evidence type="ECO:0000313" key="1">
    <source>
        <dbReference type="EMBL" id="CEK96250.1"/>
    </source>
</evidence>
<name>A0A0B7BVR2_9EUPU</name>